<sequence>MPGGLFMGSLVTLVIGYDSPVIELLRRLGAEMGEAGQFIRVFSPNTLEGGKGLDDLRSSRVIFLYTHRLPKEAEEAIASSSARFVIPAGESYAYLARGEEGALLQAMKYFRIGGEENLGLLLRYLLYLAGLVEEEPPPPREIPLHGVWHPKLGVYEDIDDYLRDYYMADKPLIGILYYRSLWLYGNRRPLEALIDALETEGLGVIPVFTQGYRDSVLGGPSAEDTIRSFFLGAKGARIDVLIDMLSFFLLDHGSYSRSTVDERFRIVRGVELLQRLGVPVLKPIREWYQSEHEWLENPQGVNYLTQVYEVIMPEVDGAVEPIVISTSTRVSDYRKHIPYEPHVRLIARRVKRWVILRRKKPSERRIAIILNNPPCRQLEASIGVGFGLDVPESLVRFLHRLRSLGYYTGEGELPKTGDELIHLILERRATSEFRWTPVEEIVRRGGYLDMVDLDTYMKWFMELPEEARKVMLKWWGDPRDILSGKVKRLFAGAVYNGKFVIPGIRFGNIVIMPQPKFGCAGALCDGRVCKILHNPTIPPPHQWLAAYRWVTRIFRADVMIHWGTHGYLEFRPGKGVGLSPYCWPEITVDDIPFLYIYNVTNPMEGVMAKRRGYAVIIDHAHPPYMKADTALEELDELLEEYSRAKSLGEEARAKVIFEQIVEKARERGIDVGKGSPDKITERLHEFLDETRGSTVENGLHVFGETPSDPEKLAEHVAAIMSWDTGEWISIERAVATLLGLDYDKIVSKPSEFCKKLGVSNRKAREILHSIAVRVLEKLLSKDIDPDMLSFNLLQDLVAEAARGEGVKI</sequence>
<accession>A0A0V8RWY7</accession>
<dbReference type="STRING" id="2309.CF15_07630"/>
<evidence type="ECO:0000256" key="1">
    <source>
        <dbReference type="SAM" id="Coils"/>
    </source>
</evidence>
<evidence type="ECO:0000313" key="4">
    <source>
        <dbReference type="Proteomes" id="UP000053352"/>
    </source>
</evidence>
<feature type="coiled-coil region" evidence="1">
    <location>
        <begin position="624"/>
        <end position="654"/>
    </location>
</feature>
<proteinExistence type="predicted"/>
<dbReference type="PANTHER" id="PTHR44119">
    <property type="entry name" value="MAGNESIUM-CHELATASE SUBUNIT CHLH, CHLOROPLASTIC"/>
    <property type="match status" value="1"/>
</dbReference>
<protein>
    <recommendedName>
        <fullName evidence="2">CobN/magnesium chelatase domain-containing protein</fullName>
    </recommendedName>
</protein>
<dbReference type="CDD" id="cd10150">
    <property type="entry name" value="CobN_like"/>
    <property type="match status" value="1"/>
</dbReference>
<gene>
    <name evidence="3" type="ORF">CF15_07630</name>
</gene>
<name>A0A0V8RWY7_PYROC</name>
<dbReference type="EMBL" id="LNTB01000001">
    <property type="protein sequence ID" value="KSW12576.1"/>
    <property type="molecule type" value="Genomic_DNA"/>
</dbReference>
<keyword evidence="4" id="KW-1185">Reference proteome</keyword>
<reference evidence="3 4" key="1">
    <citation type="submission" date="2015-11" db="EMBL/GenBank/DDBJ databases">
        <title>Genome sequence of Pyrodictium occultum PL-19, a marine hyperthermophilic archaeon isolated from Volcano, Italy.</title>
        <authorList>
            <person name="Utturkar S."/>
            <person name="Huber H."/>
            <person name="Leptihn S."/>
            <person name="Brown S."/>
            <person name="Stetter K.O."/>
            <person name="Podar M."/>
        </authorList>
    </citation>
    <scope>NUCLEOTIDE SEQUENCE [LARGE SCALE GENOMIC DNA]</scope>
    <source>
        <strain evidence="3 4">PL-19</strain>
    </source>
</reference>
<feature type="domain" description="CobN/magnesium chelatase" evidence="2">
    <location>
        <begin position="108"/>
        <end position="789"/>
    </location>
</feature>
<dbReference type="Pfam" id="PF02514">
    <property type="entry name" value="CobN-Mg_chel"/>
    <property type="match status" value="1"/>
</dbReference>
<keyword evidence="1" id="KW-0175">Coiled coil</keyword>
<organism evidence="3 4">
    <name type="scientific">Pyrodictium occultum</name>
    <dbReference type="NCBI Taxonomy" id="2309"/>
    <lineage>
        <taxon>Archaea</taxon>
        <taxon>Thermoproteota</taxon>
        <taxon>Thermoprotei</taxon>
        <taxon>Desulfurococcales</taxon>
        <taxon>Pyrodictiaceae</taxon>
        <taxon>Pyrodictium</taxon>
    </lineage>
</organism>
<comment type="caution">
    <text evidence="3">The sequence shown here is derived from an EMBL/GenBank/DDBJ whole genome shotgun (WGS) entry which is preliminary data.</text>
</comment>
<dbReference type="AlphaFoldDB" id="A0A0V8RWY7"/>
<evidence type="ECO:0000313" key="3">
    <source>
        <dbReference type="EMBL" id="KSW12576.1"/>
    </source>
</evidence>
<dbReference type="Proteomes" id="UP000053352">
    <property type="component" value="Unassembled WGS sequence"/>
</dbReference>
<dbReference type="PANTHER" id="PTHR44119:SF7">
    <property type="entry name" value="MAGNESIUM CHELATASE SUBUNIT"/>
    <property type="match status" value="1"/>
</dbReference>
<dbReference type="InterPro" id="IPR003672">
    <property type="entry name" value="CobN/Mg_chltase"/>
</dbReference>
<evidence type="ECO:0000259" key="2">
    <source>
        <dbReference type="Pfam" id="PF02514"/>
    </source>
</evidence>